<feature type="transmembrane region" description="Helical" evidence="2">
    <location>
        <begin position="107"/>
        <end position="130"/>
    </location>
</feature>
<feature type="transmembrane region" description="Helical" evidence="2">
    <location>
        <begin position="193"/>
        <end position="209"/>
    </location>
</feature>
<evidence type="ECO:0000256" key="2">
    <source>
        <dbReference type="SAM" id="Phobius"/>
    </source>
</evidence>
<dbReference type="PANTHER" id="PTHR42736">
    <property type="entry name" value="PROTEIN-GLUTAMINE GAMMA-GLUTAMYLTRANSFERASE"/>
    <property type="match status" value="1"/>
</dbReference>
<feature type="domain" description="Transglutaminase-like" evidence="3">
    <location>
        <begin position="471"/>
        <end position="544"/>
    </location>
</feature>
<dbReference type="KEGG" id="fit:Fi14EGH31_07600"/>
<protein>
    <recommendedName>
        <fullName evidence="3">Transglutaminase-like domain-containing protein</fullName>
    </recommendedName>
</protein>
<evidence type="ECO:0000256" key="1">
    <source>
        <dbReference type="SAM" id="MobiDB-lite"/>
    </source>
</evidence>
<dbReference type="InterPro" id="IPR052901">
    <property type="entry name" value="Bact_TGase-like"/>
</dbReference>
<dbReference type="SMART" id="SM00460">
    <property type="entry name" value="TGc"/>
    <property type="match status" value="1"/>
</dbReference>
<keyword evidence="2" id="KW-0472">Membrane</keyword>
<dbReference type="InterPro" id="IPR002931">
    <property type="entry name" value="Transglutaminase-like"/>
</dbReference>
<feature type="transmembrane region" description="Helical" evidence="2">
    <location>
        <begin position="598"/>
        <end position="620"/>
    </location>
</feature>
<dbReference type="RefSeq" id="WP_200765163.1">
    <property type="nucleotide sequence ID" value="NZ_AP024085.1"/>
</dbReference>
<reference evidence="5" key="1">
    <citation type="submission" date="2020-09" db="EMBL/GenBank/DDBJ databases">
        <title>Complete genome sequencing of Faecalibacillus intestinalis strain 14EGH31.</title>
        <authorList>
            <person name="Sakamoto M."/>
            <person name="Murakami T."/>
            <person name="Mori H."/>
        </authorList>
    </citation>
    <scope>NUCLEOTIDE SEQUENCE [LARGE SCALE GENOMIC DNA]</scope>
    <source>
        <strain evidence="5">14EGH31</strain>
    </source>
</reference>
<evidence type="ECO:0000313" key="5">
    <source>
        <dbReference type="Proteomes" id="UP000593842"/>
    </source>
</evidence>
<evidence type="ECO:0000313" key="4">
    <source>
        <dbReference type="EMBL" id="BCL57048.1"/>
    </source>
</evidence>
<proteinExistence type="predicted"/>
<dbReference type="EMBL" id="AP024085">
    <property type="protein sequence ID" value="BCL57048.1"/>
    <property type="molecule type" value="Genomic_DNA"/>
</dbReference>
<sequence length="754" mass="87677">MEKNKKNRIISFIVTFFYSLMSGISFLCFYHNVVISSWLLEIIVSIVLLLALSLLSYKKIKTIILPIMMTIMIGIIYSFQSFYYGFFGIMNYIIECYNTKFEDARNMMMAASITSSHIQAMSLVIVIWMTYYIYQSIKKEKYTVLSILFFVLFSFTLWIDCFSFVGGTLFSINALMVWMYHQNKVINTKTIQWFIILCIIFVSLAIPSYQDNLTIEQIKEDVLQQVDDLRYGKDNLPQGDLNKASRIHENNQERLEITVSQRKNLYLKGFVGSTLENNQWQDLTKASYNGEHEGMLKWLKKKKFSSTYQYNLYQKLSKNDDQKQNVTINNVAANKKYLYTPYSINQSDVTSSNIQKDLNLQSIALFGSKSYSYQETSSTSPSELMVGSDWLNNPNASQKEYLDTESIYRSFVYENYQTVDKGLEKTISQLFDQDDFENTGIYSVCQHVRDTMTSYLKYDDQISDKDSLEDFLNQKTAGNDVLFSTVAVEAFRYYDIPARYVEGYYLKSDAIDDEGNATLTSKDGHAWVEVYFDGMGWLPIDVTPGYYYDVYTLMNMVATPQGEQSDTNIEKGHQDSQSVDDGQNGGMINDLIDHVGNLGMMSLGVLTIVCVVIFIIWILLELLRLILNIGVKYIYHHASSKNKTKYLYGLMEMYLKSYGIDYQLGLDSIEVDETLEKMDLIHQGDFLRVCRLFEKSFYGEIELEEFELNIIIHFIVLLYQNQKGLKWYNKLKRRYTILSRKDIYLKLIRRNEGD</sequence>
<dbReference type="GeneID" id="70579194"/>
<feature type="region of interest" description="Disordered" evidence="1">
    <location>
        <begin position="563"/>
        <end position="583"/>
    </location>
</feature>
<accession>A0A7I8DWY8</accession>
<dbReference type="Gene3D" id="3.10.620.30">
    <property type="match status" value="1"/>
</dbReference>
<feature type="transmembrane region" description="Helical" evidence="2">
    <location>
        <begin position="12"/>
        <end position="32"/>
    </location>
</feature>
<gene>
    <name evidence="4" type="ORF">Fi14EGH31_07600</name>
</gene>
<keyword evidence="2" id="KW-1133">Transmembrane helix</keyword>
<dbReference type="InterPro" id="IPR038765">
    <property type="entry name" value="Papain-like_cys_pep_sf"/>
</dbReference>
<dbReference type="Pfam" id="PF01841">
    <property type="entry name" value="Transglut_core"/>
    <property type="match status" value="1"/>
</dbReference>
<organism evidence="4 5">
    <name type="scientific">Faecalibacillus intestinalis</name>
    <dbReference type="NCBI Taxonomy" id="1982626"/>
    <lineage>
        <taxon>Bacteria</taxon>
        <taxon>Bacillati</taxon>
        <taxon>Bacillota</taxon>
        <taxon>Erysipelotrichia</taxon>
        <taxon>Erysipelotrichales</taxon>
        <taxon>Coprobacillaceae</taxon>
        <taxon>Faecalibacillus</taxon>
    </lineage>
</organism>
<dbReference type="SUPFAM" id="SSF54001">
    <property type="entry name" value="Cysteine proteinases"/>
    <property type="match status" value="1"/>
</dbReference>
<feature type="transmembrane region" description="Helical" evidence="2">
    <location>
        <begin position="38"/>
        <end position="57"/>
    </location>
</feature>
<dbReference type="AlphaFoldDB" id="A0A7I8DWY8"/>
<dbReference type="Proteomes" id="UP000593842">
    <property type="component" value="Chromosome"/>
</dbReference>
<feature type="transmembrane region" description="Helical" evidence="2">
    <location>
        <begin position="64"/>
        <end position="87"/>
    </location>
</feature>
<name>A0A7I8DWY8_9FIRM</name>
<keyword evidence="2" id="KW-0812">Transmembrane</keyword>
<evidence type="ECO:0000259" key="3">
    <source>
        <dbReference type="SMART" id="SM00460"/>
    </source>
</evidence>
<dbReference type="PANTHER" id="PTHR42736:SF1">
    <property type="entry name" value="PROTEIN-GLUTAMINE GAMMA-GLUTAMYLTRANSFERASE"/>
    <property type="match status" value="1"/>
</dbReference>